<comment type="similarity">
    <text evidence="2">Belongs to the eukaryotic/archaeal RNase P protein component 3 family.</text>
</comment>
<dbReference type="InterPro" id="IPR011994">
    <property type="entry name" value="Cytidylate_kinase_dom"/>
</dbReference>
<gene>
    <name evidence="15" type="ORF">FOL47_009756</name>
</gene>
<evidence type="ECO:0000313" key="16">
    <source>
        <dbReference type="Proteomes" id="UP000591131"/>
    </source>
</evidence>
<dbReference type="InterPro" id="IPR002738">
    <property type="entry name" value="RNase_P_p30"/>
</dbReference>
<feature type="compositionally biased region" description="Low complexity" evidence="13">
    <location>
        <begin position="1012"/>
        <end position="1040"/>
    </location>
</feature>
<keyword evidence="8" id="KW-0418">Kinase</keyword>
<evidence type="ECO:0000256" key="6">
    <source>
        <dbReference type="ARBA" id="ARBA00022694"/>
    </source>
</evidence>
<keyword evidence="5" id="KW-0808">Transferase</keyword>
<keyword evidence="12" id="KW-0175">Coiled coil</keyword>
<evidence type="ECO:0000256" key="12">
    <source>
        <dbReference type="SAM" id="Coils"/>
    </source>
</evidence>
<feature type="compositionally biased region" description="Acidic residues" evidence="13">
    <location>
        <begin position="401"/>
        <end position="411"/>
    </location>
</feature>
<reference evidence="15 16" key="1">
    <citation type="submission" date="2020-04" db="EMBL/GenBank/DDBJ databases">
        <title>Perkinsus chesapeaki whole genome sequence.</title>
        <authorList>
            <person name="Bogema D.R."/>
        </authorList>
    </citation>
    <scope>NUCLEOTIDE SEQUENCE [LARGE SCALE GENOMIC DNA]</scope>
    <source>
        <strain evidence="15">ATCC PRA-425</strain>
    </source>
</reference>
<dbReference type="GO" id="GO:0008033">
    <property type="term" value="P:tRNA processing"/>
    <property type="evidence" value="ECO:0007669"/>
    <property type="project" value="UniProtKB-KW"/>
</dbReference>
<feature type="compositionally biased region" description="Basic and acidic residues" evidence="13">
    <location>
        <begin position="59"/>
        <end position="78"/>
    </location>
</feature>
<dbReference type="SUPFAM" id="SSF52540">
    <property type="entry name" value="P-loop containing nucleoside triphosphate hydrolases"/>
    <property type="match status" value="1"/>
</dbReference>
<keyword evidence="16" id="KW-1185">Reference proteome</keyword>
<feature type="compositionally biased region" description="Acidic residues" evidence="13">
    <location>
        <begin position="183"/>
        <end position="200"/>
    </location>
</feature>
<feature type="region of interest" description="Disordered" evidence="13">
    <location>
        <begin position="994"/>
        <end position="1041"/>
    </location>
</feature>
<dbReference type="GO" id="GO:0005524">
    <property type="term" value="F:ATP binding"/>
    <property type="evidence" value="ECO:0007669"/>
    <property type="project" value="UniProtKB-KW"/>
</dbReference>
<evidence type="ECO:0000313" key="15">
    <source>
        <dbReference type="EMBL" id="KAF4674077.1"/>
    </source>
</evidence>
<evidence type="ECO:0000256" key="9">
    <source>
        <dbReference type="ARBA" id="ARBA00022840"/>
    </source>
</evidence>
<feature type="coiled-coil region" evidence="12">
    <location>
        <begin position="555"/>
        <end position="596"/>
    </location>
</feature>
<protein>
    <recommendedName>
        <fullName evidence="4">(d)CMP kinase</fullName>
        <ecNumber evidence="4">2.7.4.25</ecNumber>
    </recommendedName>
</protein>
<dbReference type="OrthoDB" id="10263145at2759"/>
<evidence type="ECO:0000256" key="13">
    <source>
        <dbReference type="SAM" id="MobiDB-lite"/>
    </source>
</evidence>
<feature type="compositionally biased region" description="Polar residues" evidence="13">
    <location>
        <begin position="994"/>
        <end position="1011"/>
    </location>
</feature>
<accession>A0A7J6MRW9</accession>
<evidence type="ECO:0000256" key="7">
    <source>
        <dbReference type="ARBA" id="ARBA00022741"/>
    </source>
</evidence>
<comment type="subcellular location">
    <subcellularLocation>
        <location evidence="1">Nucleus</location>
    </subcellularLocation>
</comment>
<feature type="compositionally biased region" description="Basic and acidic residues" evidence="13">
    <location>
        <begin position="115"/>
        <end position="145"/>
    </location>
</feature>
<dbReference type="Pfam" id="PF01876">
    <property type="entry name" value="RNase_P_p30"/>
    <property type="match status" value="1"/>
</dbReference>
<dbReference type="InterPro" id="IPR003136">
    <property type="entry name" value="Cytidylate_kin"/>
</dbReference>
<dbReference type="SUPFAM" id="SSF89550">
    <property type="entry name" value="PHP domain-like"/>
    <property type="match status" value="1"/>
</dbReference>
<dbReference type="CDD" id="cd02020">
    <property type="entry name" value="CMPK"/>
    <property type="match status" value="1"/>
</dbReference>
<dbReference type="Gene3D" id="3.20.20.140">
    <property type="entry name" value="Metal-dependent hydrolases"/>
    <property type="match status" value="1"/>
</dbReference>
<organism evidence="15 16">
    <name type="scientific">Perkinsus chesapeaki</name>
    <name type="common">Clam parasite</name>
    <name type="synonym">Perkinsus andrewsi</name>
    <dbReference type="NCBI Taxonomy" id="330153"/>
    <lineage>
        <taxon>Eukaryota</taxon>
        <taxon>Sar</taxon>
        <taxon>Alveolata</taxon>
        <taxon>Perkinsozoa</taxon>
        <taxon>Perkinsea</taxon>
        <taxon>Perkinsida</taxon>
        <taxon>Perkinsidae</taxon>
        <taxon>Perkinsus</taxon>
    </lineage>
</organism>
<dbReference type="InterPro" id="IPR027417">
    <property type="entry name" value="P-loop_NTPase"/>
</dbReference>
<dbReference type="Proteomes" id="UP000591131">
    <property type="component" value="Unassembled WGS sequence"/>
</dbReference>
<sequence length="1341" mass="150283">MPRDWKQNDDGGYDDSQGKDNWYRNNNRGNGGNGSSSSSSWDKNNNSRGGGGGGGYKSWKKDDDWSKDKKGTWDDKKGDGHHHHHSGGGGWKSSSNDTNEKENNSNKWKSSDNGGEAKEDGSWGDKKEWKDDKKWDDKKWESNKDDEGDGGWNNSGKDWEDIKGGNDENGVDKWKSNTYEGGGNDDVEQPESEEYDEDEDAVADMEYSDDWSSTVVWVRTATVGQLEFTVGDKPQFDIPGSRPLTIPVVTGDMEKLVFVPRIESKDDEDIWDKVASSGLSTGHIVKMCMGKDSNGIIALDYTKGYEDDDDTYQNGGPTSLTSAKEFWTEGDRVLYFDSWAQLDTPYLSATYSTRQDRTSILAGHSEDRSWEGFTVGVKLINPDKRTNNGGGGGNWEVKDKEEEEGQEEEKEEQQHKANWFNLSLNGGKLNVWVPNKAVNDSDEKILIFKHTRKELSSWIIPEAWLRTGVSDTDVDEALSSPNRAAIKSMNGYAYYQQFYGTVNTLYKSPSDVDEGGDAGAVIAVPEIKEKPRIEEQIMIMSKSFWQERDGREGRLQQLREKCQVMKDYNDNLTSQLEEAQGLYKELFDKVQQMKEKLGEQRAIKQLNSFGVGDGQSNFMVLNRITVKMGRSESLCHLERLQSYDVVALVPESDAVIWTLLGDDTLRRQVDVISLDLSPRNGSSPEVNIKRGLIEAIRKAGLFIELNIGDYMRTVGEQRAEILARGAYILRWSGHGDGVIFTSGALTIMDIRSPYDIDNWGHICLEEGTHRHRRFITTSEAVVRHGGAMCVALALLEAALRKYQILPLLYNGMFTVKKRRINCFNIDITDEPMGKGIRCRAKMNLRLTMCVVLSYLWQFCVIEYVINSQGDFPGKECRSGFDCFSSPLKFETIFTRDMDPIDCDNEGLFNPNGDQQLIVNCMKFVEPNAANWLMHIAISHSLWLLVTKAFELTVWMASGNQALSKFMLVLLIVASEYADFGTAVEAWTATTAGVNQDNNTTQEDLSMEQRQTASSSSSSAAAAAASDEHNNNYYDDSSLNDGAEGMRKRVNRAMHEIFNRDTNEMTLDIGVFRGAVTSEDLHSHRKQQQQPRYPLHISPAMRKRYNKKNNKKFTIAIDGPAGSGKSAVAEMLANRLSGFTKLDSGALYRSIALFVDEGDIKGGIESLANETIRAFLDKVIFTDDKRVFIGNRDITDAIRSPPISLLTAKVAQIPQVRSAVVDSLRTRAQNSKEGVVIEGRDTGANIRSVVFPDAQVKVYLDASAEERARRRQRQIGGDFAKTLTDIKARDQADFTRKLDPLKVADGAVVMDSTGWSVEKTVDEITKLVFKRRPRTKIRSTTE</sequence>
<feature type="region of interest" description="Disordered" evidence="13">
    <location>
        <begin position="1"/>
        <end position="200"/>
    </location>
</feature>
<comment type="similarity">
    <text evidence="3">Belongs to the cytidylate kinase family. Type 1 subfamily.</text>
</comment>
<evidence type="ECO:0000256" key="1">
    <source>
        <dbReference type="ARBA" id="ARBA00004123"/>
    </source>
</evidence>
<evidence type="ECO:0000256" key="5">
    <source>
        <dbReference type="ARBA" id="ARBA00022679"/>
    </source>
</evidence>
<evidence type="ECO:0000256" key="10">
    <source>
        <dbReference type="ARBA" id="ARBA00047615"/>
    </source>
</evidence>
<dbReference type="GO" id="GO:0036431">
    <property type="term" value="F:dCMP kinase activity"/>
    <property type="evidence" value="ECO:0007669"/>
    <property type="project" value="InterPro"/>
</dbReference>
<proteinExistence type="inferred from homology"/>
<feature type="compositionally biased region" description="Low complexity" evidence="13">
    <location>
        <begin position="35"/>
        <end position="47"/>
    </location>
</feature>
<dbReference type="PANTHER" id="PTHR13031">
    <property type="entry name" value="RIBONUCLEASE P SUBUNIT P30"/>
    <property type="match status" value="1"/>
</dbReference>
<evidence type="ECO:0000256" key="8">
    <source>
        <dbReference type="ARBA" id="ARBA00022777"/>
    </source>
</evidence>
<evidence type="ECO:0000256" key="4">
    <source>
        <dbReference type="ARBA" id="ARBA00012906"/>
    </source>
</evidence>
<dbReference type="CDD" id="cd02019">
    <property type="entry name" value="NK"/>
    <property type="match status" value="1"/>
</dbReference>
<dbReference type="GO" id="GO:0003723">
    <property type="term" value="F:RNA binding"/>
    <property type="evidence" value="ECO:0007669"/>
    <property type="project" value="TreeGrafter"/>
</dbReference>
<feature type="compositionally biased region" description="Basic and acidic residues" evidence="13">
    <location>
        <begin position="157"/>
        <end position="175"/>
    </location>
</feature>
<comment type="catalytic activity">
    <reaction evidence="11">
        <text>CMP + ATP = CDP + ADP</text>
        <dbReference type="Rhea" id="RHEA:11600"/>
        <dbReference type="ChEBI" id="CHEBI:30616"/>
        <dbReference type="ChEBI" id="CHEBI:58069"/>
        <dbReference type="ChEBI" id="CHEBI:60377"/>
        <dbReference type="ChEBI" id="CHEBI:456216"/>
        <dbReference type="EC" id="2.7.4.25"/>
    </reaction>
</comment>
<feature type="region of interest" description="Disordered" evidence="13">
    <location>
        <begin position="381"/>
        <end position="415"/>
    </location>
</feature>
<evidence type="ECO:0000256" key="3">
    <source>
        <dbReference type="ARBA" id="ARBA00009427"/>
    </source>
</evidence>
<name>A0A7J6MRW9_PERCH</name>
<comment type="caution">
    <text evidence="15">The sequence shown here is derived from an EMBL/GenBank/DDBJ whole genome shotgun (WGS) entry which is preliminary data.</text>
</comment>
<keyword evidence="7" id="KW-0547">Nucleotide-binding</keyword>
<comment type="catalytic activity">
    <reaction evidence="10">
        <text>dCMP + ATP = dCDP + ADP</text>
        <dbReference type="Rhea" id="RHEA:25094"/>
        <dbReference type="ChEBI" id="CHEBI:30616"/>
        <dbReference type="ChEBI" id="CHEBI:57566"/>
        <dbReference type="ChEBI" id="CHEBI:58593"/>
        <dbReference type="ChEBI" id="CHEBI:456216"/>
        <dbReference type="EC" id="2.7.4.25"/>
    </reaction>
</comment>
<evidence type="ECO:0000256" key="2">
    <source>
        <dbReference type="ARBA" id="ARBA00007331"/>
    </source>
</evidence>
<feature type="domain" description="Cytidylate kinase" evidence="14">
    <location>
        <begin position="1114"/>
        <end position="1327"/>
    </location>
</feature>
<dbReference type="Pfam" id="PF02224">
    <property type="entry name" value="Cytidylate_kin"/>
    <property type="match status" value="1"/>
</dbReference>
<dbReference type="GO" id="GO:0005655">
    <property type="term" value="C:nucleolar ribonuclease P complex"/>
    <property type="evidence" value="ECO:0007669"/>
    <property type="project" value="TreeGrafter"/>
</dbReference>
<dbReference type="Gene3D" id="3.40.50.300">
    <property type="entry name" value="P-loop containing nucleotide triphosphate hydrolases"/>
    <property type="match status" value="1"/>
</dbReference>
<dbReference type="PANTHER" id="PTHR13031:SF0">
    <property type="entry name" value="RIBONUCLEASE P PROTEIN SUBUNIT P30"/>
    <property type="match status" value="1"/>
</dbReference>
<dbReference type="NCBIfam" id="TIGR00017">
    <property type="entry name" value="cmk"/>
    <property type="match status" value="1"/>
</dbReference>
<dbReference type="InterPro" id="IPR016195">
    <property type="entry name" value="Pol/histidinol_Pase-like"/>
</dbReference>
<dbReference type="EMBL" id="JAAPAO010000070">
    <property type="protein sequence ID" value="KAF4674077.1"/>
    <property type="molecule type" value="Genomic_DNA"/>
</dbReference>
<evidence type="ECO:0000259" key="14">
    <source>
        <dbReference type="Pfam" id="PF02224"/>
    </source>
</evidence>
<dbReference type="EC" id="2.7.4.25" evidence="4"/>
<keyword evidence="9" id="KW-0067">ATP-binding</keyword>
<dbReference type="HAMAP" id="MF_00238">
    <property type="entry name" value="Cytidyl_kinase_type1"/>
    <property type="match status" value="1"/>
</dbReference>
<evidence type="ECO:0000256" key="11">
    <source>
        <dbReference type="ARBA" id="ARBA00048478"/>
    </source>
</evidence>
<keyword evidence="6" id="KW-0819">tRNA processing</keyword>